<dbReference type="EMBL" id="FR824237">
    <property type="protein sequence ID" value="CCA23397.1"/>
    <property type="molecule type" value="Genomic_DNA"/>
</dbReference>
<proteinExistence type="predicted"/>
<organism evidence="2">
    <name type="scientific">Albugo laibachii Nc14</name>
    <dbReference type="NCBI Taxonomy" id="890382"/>
    <lineage>
        <taxon>Eukaryota</taxon>
        <taxon>Sar</taxon>
        <taxon>Stramenopiles</taxon>
        <taxon>Oomycota</taxon>
        <taxon>Peronosporomycetes</taxon>
        <taxon>Albuginales</taxon>
        <taxon>Albuginaceae</taxon>
        <taxon>Albugo</taxon>
    </lineage>
</organism>
<dbReference type="AlphaFoldDB" id="F0WPZ4"/>
<name>F0WPZ4_9STRA</name>
<protein>
    <submittedName>
        <fullName evidence="2">Uncharacterized protein AlNc14C192G8474</fullName>
    </submittedName>
</protein>
<reference evidence="2" key="2">
    <citation type="submission" date="2011-02" db="EMBL/GenBank/DDBJ databases">
        <authorList>
            <person name="MacLean D."/>
        </authorList>
    </citation>
    <scope>NUCLEOTIDE SEQUENCE</scope>
</reference>
<dbReference type="InterPro" id="IPR053218">
    <property type="entry name" value="Pathogen-related_defense"/>
</dbReference>
<feature type="region of interest" description="Disordered" evidence="1">
    <location>
        <begin position="263"/>
        <end position="296"/>
    </location>
</feature>
<reference evidence="2" key="1">
    <citation type="journal article" date="2011" name="PLoS Biol.">
        <title>Gene gain and loss during evolution of obligate parasitism in the white rust pathogen of Arabidopsis thaliana.</title>
        <authorList>
            <person name="Kemen E."/>
            <person name="Gardiner A."/>
            <person name="Schultz-Larsen T."/>
            <person name="Kemen A.C."/>
            <person name="Balmuth A.L."/>
            <person name="Robert-Seilaniantz A."/>
            <person name="Bailey K."/>
            <person name="Holub E."/>
            <person name="Studholme D.J."/>
            <person name="Maclean D."/>
            <person name="Jones J.D."/>
        </authorList>
    </citation>
    <scope>NUCLEOTIDE SEQUENCE</scope>
</reference>
<evidence type="ECO:0000256" key="1">
    <source>
        <dbReference type="SAM" id="MobiDB-lite"/>
    </source>
</evidence>
<gene>
    <name evidence="2" type="primary">AlNc14C192G8474</name>
    <name evidence="2" type="ORF">ALNC14_095410</name>
</gene>
<dbReference type="PANTHER" id="PTHR31723:SF10">
    <property type="entry name" value="PATHOGEN-RELATED PROTEIN"/>
    <property type="match status" value="1"/>
</dbReference>
<dbReference type="PANTHER" id="PTHR31723">
    <property type="entry name" value="PATHOGENESIS-RELATED FAMILY PROTEIN"/>
    <property type="match status" value="1"/>
</dbReference>
<accession>F0WPZ4</accession>
<evidence type="ECO:0000313" key="2">
    <source>
        <dbReference type="EMBL" id="CCA23397.1"/>
    </source>
</evidence>
<sequence>MQCRIATLKPSTCTLHPIHTQPHILIQLTSQTLSSKQMFKKKSSEITSLTSSSTSCSIHDSMAQTHSISTDYDRVQYSDSVTILHKGYLTTKRGLLKADTCDYYFLMENNPRLFSFKDETCFERWTALSRPWLNPKVGDGITEPKYVCTVIRADRTVGGIHSKGHGITILEGPAAKFISRNVITTSRPSCDVWLEAFRKVQLQKLENAKQSSTTSFSQSRLLKRGESAQSCLSPAHNSRGSLQSTPKFAIEFENDVGKRYRSSMISSERSDLDSASSRSMTESSGYKSDFTKTRQPSQQNDKVLLFVPGAISTLSTSSTKLSSARAELENLLKNGKQRPSRRGLSADDVQHLQWRYGVPDFILYDITYIRGKTRNDQNTPLESYIESCCHSFIMDSTYKCKYQDWVSVQQQEFYITVNDGEKIDGSLIQENDMFGLLYLNEFQDWAEGTNEEGQNAQILLASAFSEGFPMEVLDVYSQPPRCHFAWRHWGPFSGRYKGVKGDNRLLEIRGFAYVEIDSCRMLSLDIYYKAQSLFKALDDAREDLSLEGVNEH</sequence>
<dbReference type="HOGENOM" id="CLU_580641_0_0_1"/>